<keyword evidence="6" id="KW-0812">Transmembrane</keyword>
<keyword evidence="8" id="KW-0256">Endoplasmic reticulum</keyword>
<keyword evidence="10" id="KW-1133">Transmembrane helix</keyword>
<dbReference type="InterPro" id="IPR009567">
    <property type="entry name" value="SARAF"/>
</dbReference>
<keyword evidence="7 14" id="KW-0732">Signal</keyword>
<evidence type="ECO:0000256" key="4">
    <source>
        <dbReference type="ARBA" id="ARBA00022448"/>
    </source>
</evidence>
<evidence type="ECO:0000256" key="1">
    <source>
        <dbReference type="ARBA" id="ARBA00004115"/>
    </source>
</evidence>
<dbReference type="PANTHER" id="PTHR15929:SF0">
    <property type="entry name" value="STORE-OPERATED CALCIUM ENTRY-ASSOCIATED REGULATORY FACTOR"/>
    <property type="match status" value="1"/>
</dbReference>
<keyword evidence="11" id="KW-0406">Ion transport</keyword>
<comment type="subcellular location">
    <subcellularLocation>
        <location evidence="1">Endoplasmic reticulum membrane</location>
        <topology evidence="1">Single-pass type I membrane protein</topology>
    </subcellularLocation>
</comment>
<evidence type="ECO:0000256" key="7">
    <source>
        <dbReference type="ARBA" id="ARBA00022729"/>
    </source>
</evidence>
<evidence type="ECO:0000256" key="13">
    <source>
        <dbReference type="ARBA" id="ARBA00031116"/>
    </source>
</evidence>
<dbReference type="GO" id="GO:2001256">
    <property type="term" value="P:regulation of store-operated calcium entry"/>
    <property type="evidence" value="ECO:0007669"/>
    <property type="project" value="InterPro"/>
</dbReference>
<dbReference type="OrthoDB" id="20303at2759"/>
<evidence type="ECO:0000256" key="10">
    <source>
        <dbReference type="ARBA" id="ARBA00022989"/>
    </source>
</evidence>
<accession>A0A9Q0RIX0</accession>
<comment type="similarity">
    <text evidence="2">Belongs to the SARAF family.</text>
</comment>
<evidence type="ECO:0000256" key="2">
    <source>
        <dbReference type="ARBA" id="ARBA00006833"/>
    </source>
</evidence>
<evidence type="ECO:0000256" key="9">
    <source>
        <dbReference type="ARBA" id="ARBA00022837"/>
    </source>
</evidence>
<protein>
    <recommendedName>
        <fullName evidence="3">Store-operated calcium entry-associated regulatory factor</fullName>
    </recommendedName>
    <alternativeName>
        <fullName evidence="13">Transmembrane protein 66</fullName>
    </alternativeName>
</protein>
<dbReference type="GO" id="GO:0005789">
    <property type="term" value="C:endoplasmic reticulum membrane"/>
    <property type="evidence" value="ECO:0007669"/>
    <property type="project" value="UniProtKB-SubCell"/>
</dbReference>
<gene>
    <name evidence="15" type="ORF">M0811_03688</name>
</gene>
<evidence type="ECO:0000256" key="3">
    <source>
        <dbReference type="ARBA" id="ARBA00016584"/>
    </source>
</evidence>
<evidence type="ECO:0000256" key="12">
    <source>
        <dbReference type="ARBA" id="ARBA00023136"/>
    </source>
</evidence>
<evidence type="ECO:0000256" key="5">
    <source>
        <dbReference type="ARBA" id="ARBA00022568"/>
    </source>
</evidence>
<proteinExistence type="inferred from homology"/>
<name>A0A9Q0RIX0_ANAIG</name>
<comment type="caution">
    <text evidence="15">The sequence shown here is derived from an EMBL/GenBank/DDBJ whole genome shotgun (WGS) entry which is preliminary data.</text>
</comment>
<sequence length="74" mass="8649">MKHLLLNFILFSFLLIQDIYSYPRSNKILMEDIQVLTLYRGRLTESRNARPIQQIECIGGTVKCSYEPPNNSML</sequence>
<organism evidence="15 16">
    <name type="scientific">Anaeramoeba ignava</name>
    <name type="common">Anaerobic marine amoeba</name>
    <dbReference type="NCBI Taxonomy" id="1746090"/>
    <lineage>
        <taxon>Eukaryota</taxon>
        <taxon>Metamonada</taxon>
        <taxon>Anaeramoebidae</taxon>
        <taxon>Anaeramoeba</taxon>
    </lineage>
</organism>
<evidence type="ECO:0000256" key="8">
    <source>
        <dbReference type="ARBA" id="ARBA00022824"/>
    </source>
</evidence>
<keyword evidence="16" id="KW-1185">Reference proteome</keyword>
<feature type="signal peptide" evidence="14">
    <location>
        <begin position="1"/>
        <end position="21"/>
    </location>
</feature>
<dbReference type="EMBL" id="JAPDFW010000011">
    <property type="protein sequence ID" value="KAJ5080204.1"/>
    <property type="molecule type" value="Genomic_DNA"/>
</dbReference>
<keyword evidence="5" id="KW-0109">Calcium transport</keyword>
<evidence type="ECO:0000313" key="15">
    <source>
        <dbReference type="EMBL" id="KAJ5080204.1"/>
    </source>
</evidence>
<keyword evidence="4" id="KW-0813">Transport</keyword>
<keyword evidence="9" id="KW-0106">Calcium</keyword>
<dbReference type="GO" id="GO:0006816">
    <property type="term" value="P:calcium ion transport"/>
    <property type="evidence" value="ECO:0007669"/>
    <property type="project" value="UniProtKB-KW"/>
</dbReference>
<reference evidence="15" key="1">
    <citation type="submission" date="2022-10" db="EMBL/GenBank/DDBJ databases">
        <title>Novel sulphate-reducing endosymbionts in the free-living metamonad Anaeramoeba.</title>
        <authorList>
            <person name="Jerlstrom-Hultqvist J."/>
            <person name="Cepicka I."/>
            <person name="Gallot-Lavallee L."/>
            <person name="Salas-Leiva D."/>
            <person name="Curtis B.A."/>
            <person name="Zahonova K."/>
            <person name="Pipaliya S."/>
            <person name="Dacks J."/>
            <person name="Roger A.J."/>
        </authorList>
    </citation>
    <scope>NUCLEOTIDE SEQUENCE</scope>
    <source>
        <strain evidence="15">BMAN</strain>
    </source>
</reference>
<dbReference type="PANTHER" id="PTHR15929">
    <property type="entry name" value="STORE-OPERATED CALCIUM ENTRY-ASSOCIATED REGULATORY FACTOR"/>
    <property type="match status" value="1"/>
</dbReference>
<evidence type="ECO:0000256" key="14">
    <source>
        <dbReference type="SAM" id="SignalP"/>
    </source>
</evidence>
<feature type="chain" id="PRO_5040424638" description="Store-operated calcium entry-associated regulatory factor" evidence="14">
    <location>
        <begin position="22"/>
        <end position="74"/>
    </location>
</feature>
<evidence type="ECO:0000256" key="11">
    <source>
        <dbReference type="ARBA" id="ARBA00023065"/>
    </source>
</evidence>
<dbReference type="Pfam" id="PF06682">
    <property type="entry name" value="SARAF"/>
    <property type="match status" value="1"/>
</dbReference>
<keyword evidence="12" id="KW-0472">Membrane</keyword>
<evidence type="ECO:0000256" key="6">
    <source>
        <dbReference type="ARBA" id="ARBA00022692"/>
    </source>
</evidence>
<dbReference type="Proteomes" id="UP001149090">
    <property type="component" value="Unassembled WGS sequence"/>
</dbReference>
<evidence type="ECO:0000313" key="16">
    <source>
        <dbReference type="Proteomes" id="UP001149090"/>
    </source>
</evidence>
<dbReference type="AlphaFoldDB" id="A0A9Q0RIX0"/>